<accession>A0A1B7L655</accession>
<sequence>MAMVLFHHCYWLSSTTVHLDNGLDYCLVHTCQFSGGITCKGKTYGCLSGNYAQSIAGQKEGEQVARR</sequence>
<protein>
    <submittedName>
        <fullName evidence="1">Uncharacterized protein</fullName>
    </submittedName>
</protein>
<organism evidence="1 2">
    <name type="scientific">Mangrovibacter phragmitis</name>
    <dbReference type="NCBI Taxonomy" id="1691903"/>
    <lineage>
        <taxon>Bacteria</taxon>
        <taxon>Pseudomonadati</taxon>
        <taxon>Pseudomonadota</taxon>
        <taxon>Gammaproteobacteria</taxon>
        <taxon>Enterobacterales</taxon>
        <taxon>Enterobacteriaceae</taxon>
        <taxon>Mangrovibacter</taxon>
    </lineage>
</organism>
<comment type="caution">
    <text evidence="1">The sequence shown here is derived from an EMBL/GenBank/DDBJ whole genome shotgun (WGS) entry which is preliminary data.</text>
</comment>
<gene>
    <name evidence="1" type="ORF">A9B99_19865</name>
</gene>
<keyword evidence="2" id="KW-1185">Reference proteome</keyword>
<proteinExistence type="predicted"/>
<name>A0A1B7L655_9ENTR</name>
<dbReference type="EMBL" id="LYRP01000005">
    <property type="protein sequence ID" value="OAT77671.1"/>
    <property type="molecule type" value="Genomic_DNA"/>
</dbReference>
<reference evidence="2" key="1">
    <citation type="submission" date="2016-05" db="EMBL/GenBank/DDBJ databases">
        <authorList>
            <person name="Behera P."/>
            <person name="Vaishampayan P."/>
            <person name="Singh N."/>
            <person name="Raina V."/>
            <person name="Suar M."/>
            <person name="Pattnaik A."/>
            <person name="Rastogi G."/>
        </authorList>
    </citation>
    <scope>NUCLEOTIDE SEQUENCE [LARGE SCALE GENOMIC DNA]</scope>
    <source>
        <strain evidence="2">MP23</strain>
    </source>
</reference>
<evidence type="ECO:0000313" key="2">
    <source>
        <dbReference type="Proteomes" id="UP000078225"/>
    </source>
</evidence>
<dbReference type="Proteomes" id="UP000078225">
    <property type="component" value="Unassembled WGS sequence"/>
</dbReference>
<dbReference type="AlphaFoldDB" id="A0A1B7L655"/>
<evidence type="ECO:0000313" key="1">
    <source>
        <dbReference type="EMBL" id="OAT77671.1"/>
    </source>
</evidence>